<sequence>MRLSKPLILALAALPILAIGGIRSAAAYTVPANLGGGYTGVPSVGYPDFYTDARVTFSKLSSGAYKLTASDSGRTFTFNTDPSHSWNVKDGDFQLTANFNRYLAFQNGTVDIEGYIPGYDGRGSLDYGYSGPYDVTNKAGNLYHADLVKFGIDLSPLGIGFMTDAATDTGWATQFMTSNESVWLYSTNIWNTILRNVALRLGEDTWSINITGMKAVTTVPIPAAAWLFASGLMGLFAARRRAVPATA</sequence>
<keyword evidence="1" id="KW-0472">Membrane</keyword>
<keyword evidence="2" id="KW-0732">Signal</keyword>
<keyword evidence="4" id="KW-1185">Reference proteome</keyword>
<gene>
    <name evidence="3" type="ORF">sS8_1281</name>
</gene>
<evidence type="ECO:0000313" key="4">
    <source>
        <dbReference type="Proteomes" id="UP000266313"/>
    </source>
</evidence>
<dbReference type="AlphaFoldDB" id="A0A250KQI9"/>
<evidence type="ECO:0000256" key="2">
    <source>
        <dbReference type="SAM" id="SignalP"/>
    </source>
</evidence>
<evidence type="ECO:0000256" key="1">
    <source>
        <dbReference type="SAM" id="Phobius"/>
    </source>
</evidence>
<dbReference type="RefSeq" id="WP_119628877.1">
    <property type="nucleotide sequence ID" value="NZ_AP017928.1"/>
</dbReference>
<evidence type="ECO:0000313" key="3">
    <source>
        <dbReference type="EMBL" id="BBA33241.1"/>
    </source>
</evidence>
<keyword evidence="1" id="KW-1133">Transmembrane helix</keyword>
<keyword evidence="1" id="KW-0812">Transmembrane</keyword>
<dbReference type="Proteomes" id="UP000266313">
    <property type="component" value="Chromosome"/>
</dbReference>
<dbReference type="KEGG" id="mmai:sS8_1281"/>
<dbReference type="EMBL" id="AP017928">
    <property type="protein sequence ID" value="BBA33241.1"/>
    <property type="molecule type" value="Genomic_DNA"/>
</dbReference>
<proteinExistence type="predicted"/>
<dbReference type="OrthoDB" id="5574020at2"/>
<feature type="chain" id="PRO_5012106126" evidence="2">
    <location>
        <begin position="28"/>
        <end position="247"/>
    </location>
</feature>
<reference evidence="3 4" key="1">
    <citation type="submission" date="2016-12" db="EMBL/GenBank/DDBJ databases">
        <title>Genome sequencing of Methylocaldum marinum.</title>
        <authorList>
            <person name="Takeuchi M."/>
            <person name="Kamagata Y."/>
            <person name="Hiraoka S."/>
            <person name="Oshima K."/>
            <person name="Hattori M."/>
            <person name="Iwasaki W."/>
        </authorList>
    </citation>
    <scope>NUCLEOTIDE SEQUENCE [LARGE SCALE GENOMIC DNA]</scope>
    <source>
        <strain evidence="3 4">S8</strain>
    </source>
</reference>
<accession>A0A250KQI9</accession>
<protein>
    <submittedName>
        <fullName evidence="3">Uncharacterized protein</fullName>
    </submittedName>
</protein>
<name>A0A250KQI9_9GAMM</name>
<organism evidence="3 4">
    <name type="scientific">Methylocaldum marinum</name>
    <dbReference type="NCBI Taxonomy" id="1432792"/>
    <lineage>
        <taxon>Bacteria</taxon>
        <taxon>Pseudomonadati</taxon>
        <taxon>Pseudomonadota</taxon>
        <taxon>Gammaproteobacteria</taxon>
        <taxon>Methylococcales</taxon>
        <taxon>Methylococcaceae</taxon>
        <taxon>Methylocaldum</taxon>
    </lineage>
</organism>
<feature type="transmembrane region" description="Helical" evidence="1">
    <location>
        <begin position="219"/>
        <end position="238"/>
    </location>
</feature>
<feature type="signal peptide" evidence="2">
    <location>
        <begin position="1"/>
        <end position="27"/>
    </location>
</feature>